<proteinExistence type="predicted"/>
<gene>
    <name evidence="3" type="ORF">ASN18_1022</name>
</gene>
<evidence type="ECO:0000259" key="2">
    <source>
        <dbReference type="Pfam" id="PF21436"/>
    </source>
</evidence>
<feature type="transmembrane region" description="Helical" evidence="1">
    <location>
        <begin position="300"/>
        <end position="322"/>
    </location>
</feature>
<feature type="transmembrane region" description="Helical" evidence="1">
    <location>
        <begin position="12"/>
        <end position="37"/>
    </location>
</feature>
<keyword evidence="1" id="KW-0472">Membrane</keyword>
<dbReference type="Pfam" id="PF21436">
    <property type="entry name" value="STT3-PglB_core"/>
    <property type="match status" value="1"/>
</dbReference>
<dbReference type="EC" id="2.4.99.19" evidence="3"/>
<keyword evidence="1" id="KW-0812">Transmembrane</keyword>
<feature type="transmembrane region" description="Helical" evidence="1">
    <location>
        <begin position="449"/>
        <end position="470"/>
    </location>
</feature>
<dbReference type="Gene3D" id="3.40.1380.40">
    <property type="match status" value="1"/>
</dbReference>
<feature type="transmembrane region" description="Helical" evidence="1">
    <location>
        <begin position="417"/>
        <end position="437"/>
    </location>
</feature>
<feature type="transmembrane region" description="Helical" evidence="1">
    <location>
        <begin position="124"/>
        <end position="145"/>
    </location>
</feature>
<feature type="transmembrane region" description="Helical" evidence="1">
    <location>
        <begin position="182"/>
        <end position="199"/>
    </location>
</feature>
<dbReference type="InterPro" id="IPR048999">
    <property type="entry name" value="STT3-PglB_core"/>
</dbReference>
<dbReference type="Proteomes" id="UP000060487">
    <property type="component" value="Unassembled WGS sequence"/>
</dbReference>
<dbReference type="RefSeq" id="WP_085051671.1">
    <property type="nucleotide sequence ID" value="NZ_LNQR01000034.1"/>
</dbReference>
<feature type="transmembrane region" description="Helical" evidence="1">
    <location>
        <begin position="151"/>
        <end position="170"/>
    </location>
</feature>
<feature type="transmembrane region" description="Helical" evidence="1">
    <location>
        <begin position="365"/>
        <end position="387"/>
    </location>
</feature>
<accession>A0ABR5SI22</accession>
<keyword evidence="3" id="KW-0808">Transferase</keyword>
<organism evidence="3 4">
    <name type="scientific">Candidatus Magnetominusculus xianensis</name>
    <dbReference type="NCBI Taxonomy" id="1748249"/>
    <lineage>
        <taxon>Bacteria</taxon>
        <taxon>Pseudomonadati</taxon>
        <taxon>Nitrospirota</taxon>
        <taxon>Nitrospiria</taxon>
        <taxon>Nitrospirales</taxon>
        <taxon>Nitrospiraceae</taxon>
        <taxon>Candidatus Magnetominusculus</taxon>
    </lineage>
</organism>
<feature type="transmembrane region" description="Helical" evidence="1">
    <location>
        <begin position="49"/>
        <end position="66"/>
    </location>
</feature>
<keyword evidence="4" id="KW-1185">Reference proteome</keyword>
<feature type="domain" description="STT3/PglB/AglB core" evidence="2">
    <location>
        <begin position="495"/>
        <end position="537"/>
    </location>
</feature>
<dbReference type="EMBL" id="LNQR01000034">
    <property type="protein sequence ID" value="KWT90938.1"/>
    <property type="molecule type" value="Genomic_DNA"/>
</dbReference>
<name>A0ABR5SI22_9BACT</name>
<comment type="caution">
    <text evidence="3">The sequence shown here is derived from an EMBL/GenBank/DDBJ whole genome shotgun (WGS) entry which is preliminary data.</text>
</comment>
<protein>
    <submittedName>
        <fullName evidence="3">Oligosaccharyl transferase STT3 subunit</fullName>
        <ecNumber evidence="3">2.4.99.19</ecNumber>
    </submittedName>
</protein>
<dbReference type="GO" id="GO:0016757">
    <property type="term" value="F:glycosyltransferase activity"/>
    <property type="evidence" value="ECO:0007669"/>
    <property type="project" value="UniProtKB-KW"/>
</dbReference>
<reference evidence="3 4" key="1">
    <citation type="submission" date="2015-11" db="EMBL/GenBank/DDBJ databases">
        <authorList>
            <person name="Lin W."/>
        </authorList>
    </citation>
    <scope>NUCLEOTIDE SEQUENCE [LARGE SCALE GENOMIC DNA]</scope>
    <source>
        <strain evidence="3 4">HCH-1</strain>
    </source>
</reference>
<evidence type="ECO:0000313" key="4">
    <source>
        <dbReference type="Proteomes" id="UP000060487"/>
    </source>
</evidence>
<keyword evidence="1" id="KW-1133">Transmembrane helix</keyword>
<feature type="transmembrane region" description="Helical" evidence="1">
    <location>
        <begin position="270"/>
        <end position="293"/>
    </location>
</feature>
<feature type="transmembrane region" description="Helical" evidence="1">
    <location>
        <begin position="236"/>
        <end position="264"/>
    </location>
</feature>
<evidence type="ECO:0000313" key="3">
    <source>
        <dbReference type="EMBL" id="KWT90938.1"/>
    </source>
</evidence>
<evidence type="ECO:0000256" key="1">
    <source>
        <dbReference type="SAM" id="Phobius"/>
    </source>
</evidence>
<keyword evidence="3" id="KW-0328">Glycosyltransferase</keyword>
<feature type="transmembrane region" description="Helical" evidence="1">
    <location>
        <begin position="394"/>
        <end position="411"/>
    </location>
</feature>
<sequence>MNGKIKDILTTPIGSGLTAVIISIAVCFGLSAFVRLYEYNVWKQNPDRYFVNSTPMMTTVDAFYWVRLAREYKNGTYYEGPREGSGVYLIDTLRNFPSQFLKPLRTPAISILLAKFSGAFDGNLYITGVYLIAVLSGLFIVPLILYFGRTGFLPVGILGSLVGTFSFIYMVRTSAARVRPDAFNLFFPFLASYFILLTCDPGGKPRTGRMTYLYSALAGVSMMLMERWYGISEFSYLYLVCLTAYLIINKHSFKVVFFSTLIFLYCSFPFSVNVGVFAVSAAIIFIGYSYVVGKKGIKPVYAATVILVLISAAAAIGSSYAISMLNSLLGSVSFIIKNYLTFNMGGNPSALTQVTELQRSSVSEVFGYVIKIPALSAMGFIGFIVFSVYHFKKVFPVFPLFFIGLMSFLWANRFAMYLAPFIGAGLGYLIIVAASAFAGKLKETAKKSVVYISTVVFFIAIINQTGFFFIPQPSLNVEYYRVFQDIKTKLHGKSAILTWWDFGYALEDITGVATFHDGGTQHAEKTLYIAHAFTSKSQPEFYNITSYLTGNGSTVTSGDITSGKAAQRPIDNVKNTGIYVLYTSDMIGKFQAMFNVSGINTLRLPTTPQPMIQPLNCQSLKDDMLDCYEVKVNLKTGMINNSTPLRKALFVDSGNTVKTIEFEHKNGLYLELFALGRSINSVMVVNDVFFDSNLNQMYLLGNHDKSLFEEVYSALPHARLFRVKTPVIPTM</sequence>